<dbReference type="PANTHER" id="PTHR46252:SF5">
    <property type="entry name" value="BRORIN-LIKE"/>
    <property type="match status" value="1"/>
</dbReference>
<feature type="domain" description="VWC2L C-terminal" evidence="1">
    <location>
        <begin position="52"/>
        <end position="72"/>
    </location>
</feature>
<protein>
    <submittedName>
        <fullName evidence="2">Putative von Willebrand factor C domain-containing protein 2-like</fullName>
    </submittedName>
</protein>
<dbReference type="EMBL" id="CP026261">
    <property type="protein sequence ID" value="AWP18379.1"/>
    <property type="molecule type" value="Genomic_DNA"/>
</dbReference>
<keyword evidence="3" id="KW-1185">Reference proteome</keyword>
<name>A0A2U9CRD1_SCOMX</name>
<dbReference type="GO" id="GO:0005615">
    <property type="term" value="C:extracellular space"/>
    <property type="evidence" value="ECO:0007669"/>
    <property type="project" value="TreeGrafter"/>
</dbReference>
<organism evidence="2 3">
    <name type="scientific">Scophthalmus maximus</name>
    <name type="common">Turbot</name>
    <name type="synonym">Psetta maxima</name>
    <dbReference type="NCBI Taxonomy" id="52904"/>
    <lineage>
        <taxon>Eukaryota</taxon>
        <taxon>Metazoa</taxon>
        <taxon>Chordata</taxon>
        <taxon>Craniata</taxon>
        <taxon>Vertebrata</taxon>
        <taxon>Euteleostomi</taxon>
        <taxon>Actinopterygii</taxon>
        <taxon>Neopterygii</taxon>
        <taxon>Teleostei</taxon>
        <taxon>Neoteleostei</taxon>
        <taxon>Acanthomorphata</taxon>
        <taxon>Carangaria</taxon>
        <taxon>Pleuronectiformes</taxon>
        <taxon>Pleuronectoidei</taxon>
        <taxon>Scophthalmidae</taxon>
        <taxon>Scophthalmus</taxon>
    </lineage>
</organism>
<dbReference type="InterPro" id="IPR042979">
    <property type="entry name" value="VWC2/VWC2L"/>
</dbReference>
<dbReference type="Pfam" id="PF23331">
    <property type="entry name" value="VWC2L_C"/>
    <property type="match status" value="1"/>
</dbReference>
<dbReference type="AlphaFoldDB" id="A0A2U9CRD1"/>
<dbReference type="GO" id="GO:0032281">
    <property type="term" value="C:AMPA glutamate receptor complex"/>
    <property type="evidence" value="ECO:0007669"/>
    <property type="project" value="TreeGrafter"/>
</dbReference>
<dbReference type="PANTHER" id="PTHR46252">
    <property type="entry name" value="BRORIN FAMILY MEMBER"/>
    <property type="match status" value="1"/>
</dbReference>
<dbReference type="InterPro" id="IPR057856">
    <property type="entry name" value="VWC2L_C"/>
</dbReference>
<dbReference type="Pfam" id="PF23334">
    <property type="entry name" value="VWC2L_2nd"/>
    <property type="match status" value="1"/>
</dbReference>
<proteinExistence type="predicted"/>
<evidence type="ECO:0000313" key="2">
    <source>
        <dbReference type="EMBL" id="AWP18379.1"/>
    </source>
</evidence>
<dbReference type="GO" id="GO:0045202">
    <property type="term" value="C:synapse"/>
    <property type="evidence" value="ECO:0007669"/>
    <property type="project" value="UniProtKB-SubCell"/>
</dbReference>
<gene>
    <name evidence="2" type="ORF">SMAX5B_006017</name>
</gene>
<dbReference type="GO" id="GO:0030514">
    <property type="term" value="P:negative regulation of BMP signaling pathway"/>
    <property type="evidence" value="ECO:0007669"/>
    <property type="project" value="TreeGrafter"/>
</dbReference>
<sequence length="163" mass="18004">MGCVFQLSRCERCRCGANREVYCSISDCPAPHCVNPTYEPDHCCPICKTGPNCFAGSRVIPAGERLNIDEQTSRVPPYPTSTLKLVKAPKVSVSYSSRGTERPGKDNPSTYAIMMAVCQRSQDQNTVQLDLVDSGLQKRFSKPVNDGVSHFVTCHFEVQVEKV</sequence>
<reference evidence="2 3" key="1">
    <citation type="submission" date="2017-12" db="EMBL/GenBank/DDBJ databases">
        <title>Integrating genomic resources of turbot (Scophthalmus maximus) in depth evaluation of genetic and physical mapping variation across individuals.</title>
        <authorList>
            <person name="Martinez P."/>
        </authorList>
    </citation>
    <scope>NUCLEOTIDE SEQUENCE [LARGE SCALE GENOMIC DNA]</scope>
</reference>
<evidence type="ECO:0000259" key="1">
    <source>
        <dbReference type="Pfam" id="PF23331"/>
    </source>
</evidence>
<dbReference type="Proteomes" id="UP000246464">
    <property type="component" value="Chromosome 19"/>
</dbReference>
<accession>A0A2U9CRD1</accession>
<evidence type="ECO:0000313" key="3">
    <source>
        <dbReference type="Proteomes" id="UP000246464"/>
    </source>
</evidence>